<evidence type="ECO:0000256" key="1">
    <source>
        <dbReference type="ARBA" id="ARBA00009353"/>
    </source>
</evidence>
<dbReference type="EMBL" id="SMFL01000006">
    <property type="protein sequence ID" value="TDE13632.1"/>
    <property type="molecule type" value="Genomic_DNA"/>
</dbReference>
<sequence length="304" mass="33625">MGQKVLITGGTGLVGKRLTEMLLKKGYEVAYLSRKKENIPSVKVYEWNIDKGYIEDGAVENTDYLIHLAGAGVAEGRWTEERKKIIISSRVDSINLIAKKIKEKNIKLQSFISASGSSYYGEDTGDKQHTEESPAGNDFLSHVTVVWEKAADSITKLGVRTAILRTGIVLSTEGGAIPKMALPAKFGFGAPLGSGKQWISWIHLDDLCNMYINAMTNNSWHGPYNAVASGPVTNEELTRQICKTLGRPQWMPNVPSFALRLVFGEMANVVLGSNFVINKRVTAETDFKYQFTDLEKALEDVFNK</sequence>
<dbReference type="AlphaFoldDB" id="A0A4R5DHR3"/>
<dbReference type="NCBIfam" id="TIGR01777">
    <property type="entry name" value="yfcH"/>
    <property type="match status" value="1"/>
</dbReference>
<dbReference type="PANTHER" id="PTHR11092:SF0">
    <property type="entry name" value="EPIMERASE FAMILY PROTEIN SDR39U1"/>
    <property type="match status" value="1"/>
</dbReference>
<protein>
    <submittedName>
        <fullName evidence="4">TIGR01777 family protein</fullName>
    </submittedName>
</protein>
<dbReference type="InterPro" id="IPR036291">
    <property type="entry name" value="NAD(P)-bd_dom_sf"/>
</dbReference>
<dbReference type="PANTHER" id="PTHR11092">
    <property type="entry name" value="SUGAR NUCLEOTIDE EPIMERASE RELATED"/>
    <property type="match status" value="1"/>
</dbReference>
<feature type="domain" description="DUF1731" evidence="3">
    <location>
        <begin position="254"/>
        <end position="301"/>
    </location>
</feature>
<dbReference type="Pfam" id="PF01370">
    <property type="entry name" value="Epimerase"/>
    <property type="match status" value="1"/>
</dbReference>
<dbReference type="RefSeq" id="WP_131959509.1">
    <property type="nucleotide sequence ID" value="NZ_SMFL01000006.1"/>
</dbReference>
<dbReference type="Gene3D" id="3.40.50.720">
    <property type="entry name" value="NAD(P)-binding Rossmann-like Domain"/>
    <property type="match status" value="1"/>
</dbReference>
<dbReference type="Pfam" id="PF08338">
    <property type="entry name" value="DUF1731"/>
    <property type="match status" value="1"/>
</dbReference>
<evidence type="ECO:0000259" key="2">
    <source>
        <dbReference type="Pfam" id="PF01370"/>
    </source>
</evidence>
<dbReference type="InterPro" id="IPR001509">
    <property type="entry name" value="Epimerase_deHydtase"/>
</dbReference>
<evidence type="ECO:0000313" key="4">
    <source>
        <dbReference type="EMBL" id="TDE13632.1"/>
    </source>
</evidence>
<evidence type="ECO:0000313" key="5">
    <source>
        <dbReference type="Proteomes" id="UP000294850"/>
    </source>
</evidence>
<dbReference type="SUPFAM" id="SSF51735">
    <property type="entry name" value="NAD(P)-binding Rossmann-fold domains"/>
    <property type="match status" value="1"/>
</dbReference>
<keyword evidence="5" id="KW-1185">Reference proteome</keyword>
<accession>A0A4R5DHR3</accession>
<dbReference type="CDD" id="cd05242">
    <property type="entry name" value="SDR_a8"/>
    <property type="match status" value="1"/>
</dbReference>
<comment type="caution">
    <text evidence="4">The sequence shown here is derived from an EMBL/GenBank/DDBJ whole genome shotgun (WGS) entry which is preliminary data.</text>
</comment>
<dbReference type="InterPro" id="IPR010099">
    <property type="entry name" value="SDR39U1"/>
</dbReference>
<proteinExistence type="inferred from homology"/>
<name>A0A4R5DHR3_9BACT</name>
<gene>
    <name evidence="4" type="ORF">E0F88_17140</name>
</gene>
<dbReference type="OrthoDB" id="9801773at2"/>
<dbReference type="InterPro" id="IPR013549">
    <property type="entry name" value="DUF1731"/>
</dbReference>
<reference evidence="4 5" key="1">
    <citation type="submission" date="2019-03" db="EMBL/GenBank/DDBJ databases">
        <title>Dyadobacter AR-3-6 sp. nov., isolated from arctic soil.</title>
        <authorList>
            <person name="Chaudhary D.K."/>
        </authorList>
    </citation>
    <scope>NUCLEOTIDE SEQUENCE [LARGE SCALE GENOMIC DNA]</scope>
    <source>
        <strain evidence="4 5">AR-3-6</strain>
    </source>
</reference>
<dbReference type="Proteomes" id="UP000294850">
    <property type="component" value="Unassembled WGS sequence"/>
</dbReference>
<comment type="similarity">
    <text evidence="1">Belongs to the NAD(P)-dependent epimerase/dehydratase family. SDR39U1 subfamily.</text>
</comment>
<feature type="domain" description="NAD-dependent epimerase/dehydratase" evidence="2">
    <location>
        <begin position="5"/>
        <end position="218"/>
    </location>
</feature>
<evidence type="ECO:0000259" key="3">
    <source>
        <dbReference type="Pfam" id="PF08338"/>
    </source>
</evidence>
<organism evidence="4 5">
    <name type="scientific">Dyadobacter psychrotolerans</name>
    <dbReference type="NCBI Taxonomy" id="2541721"/>
    <lineage>
        <taxon>Bacteria</taxon>
        <taxon>Pseudomonadati</taxon>
        <taxon>Bacteroidota</taxon>
        <taxon>Cytophagia</taxon>
        <taxon>Cytophagales</taxon>
        <taxon>Spirosomataceae</taxon>
        <taxon>Dyadobacter</taxon>
    </lineage>
</organism>